<dbReference type="PANTHER" id="PTHR43711">
    <property type="entry name" value="TWO-COMPONENT HISTIDINE KINASE"/>
    <property type="match status" value="1"/>
</dbReference>
<keyword evidence="8" id="KW-1133">Transmembrane helix</keyword>
<protein>
    <recommendedName>
        <fullName evidence="3">histidine kinase</fullName>
        <ecNumber evidence="3">2.7.13.3</ecNumber>
    </recommendedName>
</protein>
<keyword evidence="6 10" id="KW-0418">Kinase</keyword>
<feature type="transmembrane region" description="Helical" evidence="8">
    <location>
        <begin position="153"/>
        <end position="171"/>
    </location>
</feature>
<proteinExistence type="predicted"/>
<evidence type="ECO:0000256" key="3">
    <source>
        <dbReference type="ARBA" id="ARBA00012438"/>
    </source>
</evidence>
<accession>A0A8J3VAT2</accession>
<keyword evidence="7" id="KW-0902">Two-component regulatory system</keyword>
<dbReference type="Pfam" id="PF00512">
    <property type="entry name" value="HisKA"/>
    <property type="match status" value="1"/>
</dbReference>
<dbReference type="Gene3D" id="3.30.565.10">
    <property type="entry name" value="Histidine kinase-like ATPase, C-terminal domain"/>
    <property type="match status" value="1"/>
</dbReference>
<dbReference type="InterPro" id="IPR003594">
    <property type="entry name" value="HATPase_dom"/>
</dbReference>
<evidence type="ECO:0000256" key="4">
    <source>
        <dbReference type="ARBA" id="ARBA00022553"/>
    </source>
</evidence>
<evidence type="ECO:0000256" key="5">
    <source>
        <dbReference type="ARBA" id="ARBA00022679"/>
    </source>
</evidence>
<evidence type="ECO:0000256" key="8">
    <source>
        <dbReference type="SAM" id="Phobius"/>
    </source>
</evidence>
<sequence>MPSLCVIQVRYATVVTLLVLMIVVVFGAGMDLAVRYRVRDEAFLSVERTALQWSAQVRSDHVPRPIPVSDDVDLVQVVDARGRITSSSPQTGRARLSRFRPEPGDRLRRWTECPQGKRCVLLTADRISPNADSPVVYAGAVEPSILATHDLEYVIAAAAFIMTVLAGWLTWRVTGRSLRPVQRQYQLASTTSHELRNPIAGLRVQLEEALLYPDHVNPRDTIQRALSTTDRLEAIIDDLLLLARLRGGESAPHEVIDLGALVAEEARTTSHPVPVDVRVTGDVRVHGSRTQLSRLLSNLMSNARRHAESGVIVCVTSGDGLAVVAVTDDGAGIEPAYREQVFERFVRLEDGRRRDAAGSGLGLAISRDIAHAHRGTLRIEDSAHGARFVLRLPLMEGRRPPA</sequence>
<dbReference type="InterPro" id="IPR003661">
    <property type="entry name" value="HisK_dim/P_dom"/>
</dbReference>
<keyword evidence="5" id="KW-0808">Transferase</keyword>
<dbReference type="Proteomes" id="UP000630097">
    <property type="component" value="Unassembled WGS sequence"/>
</dbReference>
<evidence type="ECO:0000313" key="10">
    <source>
        <dbReference type="EMBL" id="GIG83069.1"/>
    </source>
</evidence>
<keyword evidence="8" id="KW-0472">Membrane</keyword>
<dbReference type="InterPro" id="IPR005467">
    <property type="entry name" value="His_kinase_dom"/>
</dbReference>
<dbReference type="InterPro" id="IPR036097">
    <property type="entry name" value="HisK_dim/P_sf"/>
</dbReference>
<evidence type="ECO:0000256" key="1">
    <source>
        <dbReference type="ARBA" id="ARBA00000085"/>
    </source>
</evidence>
<dbReference type="CDD" id="cd00082">
    <property type="entry name" value="HisKA"/>
    <property type="match status" value="1"/>
</dbReference>
<gene>
    <name evidence="10" type="ORF">Pka01_61960</name>
</gene>
<evidence type="ECO:0000256" key="6">
    <source>
        <dbReference type="ARBA" id="ARBA00022777"/>
    </source>
</evidence>
<organism evidence="10 11">
    <name type="scientific">Planotetraspora kaengkrachanensis</name>
    <dbReference type="NCBI Taxonomy" id="575193"/>
    <lineage>
        <taxon>Bacteria</taxon>
        <taxon>Bacillati</taxon>
        <taxon>Actinomycetota</taxon>
        <taxon>Actinomycetes</taxon>
        <taxon>Streptosporangiales</taxon>
        <taxon>Streptosporangiaceae</taxon>
        <taxon>Planotetraspora</taxon>
    </lineage>
</organism>
<dbReference type="GO" id="GO:0000155">
    <property type="term" value="F:phosphorelay sensor kinase activity"/>
    <property type="evidence" value="ECO:0007669"/>
    <property type="project" value="InterPro"/>
</dbReference>
<dbReference type="SMART" id="SM00387">
    <property type="entry name" value="HATPase_c"/>
    <property type="match status" value="1"/>
</dbReference>
<dbReference type="InterPro" id="IPR004358">
    <property type="entry name" value="Sig_transdc_His_kin-like_C"/>
</dbReference>
<dbReference type="EMBL" id="BONV01000035">
    <property type="protein sequence ID" value="GIG83069.1"/>
    <property type="molecule type" value="Genomic_DNA"/>
</dbReference>
<dbReference type="Pfam" id="PF02518">
    <property type="entry name" value="HATPase_c"/>
    <property type="match status" value="1"/>
</dbReference>
<dbReference type="AlphaFoldDB" id="A0A8J3VAT2"/>
<dbReference type="InterPro" id="IPR036890">
    <property type="entry name" value="HATPase_C_sf"/>
</dbReference>
<keyword evidence="8" id="KW-0812">Transmembrane</keyword>
<dbReference type="SUPFAM" id="SSF55874">
    <property type="entry name" value="ATPase domain of HSP90 chaperone/DNA topoisomerase II/histidine kinase"/>
    <property type="match status" value="1"/>
</dbReference>
<comment type="subcellular location">
    <subcellularLocation>
        <location evidence="2">Cell membrane</location>
    </subcellularLocation>
</comment>
<dbReference type="Gene3D" id="1.10.287.130">
    <property type="match status" value="1"/>
</dbReference>
<evidence type="ECO:0000256" key="2">
    <source>
        <dbReference type="ARBA" id="ARBA00004236"/>
    </source>
</evidence>
<keyword evidence="11" id="KW-1185">Reference proteome</keyword>
<dbReference type="SMART" id="SM00388">
    <property type="entry name" value="HisKA"/>
    <property type="match status" value="1"/>
</dbReference>
<evidence type="ECO:0000313" key="11">
    <source>
        <dbReference type="Proteomes" id="UP000630097"/>
    </source>
</evidence>
<dbReference type="PROSITE" id="PS50109">
    <property type="entry name" value="HIS_KIN"/>
    <property type="match status" value="1"/>
</dbReference>
<evidence type="ECO:0000256" key="7">
    <source>
        <dbReference type="ARBA" id="ARBA00023012"/>
    </source>
</evidence>
<dbReference type="PRINTS" id="PR00344">
    <property type="entry name" value="BCTRLSENSOR"/>
</dbReference>
<dbReference type="InterPro" id="IPR050736">
    <property type="entry name" value="Sensor_HK_Regulatory"/>
</dbReference>
<feature type="domain" description="Histidine kinase" evidence="9">
    <location>
        <begin position="190"/>
        <end position="396"/>
    </location>
</feature>
<feature type="transmembrane region" description="Helical" evidence="8">
    <location>
        <begin position="12"/>
        <end position="34"/>
    </location>
</feature>
<dbReference type="EC" id="2.7.13.3" evidence="3"/>
<reference evidence="10 11" key="1">
    <citation type="submission" date="2021-01" db="EMBL/GenBank/DDBJ databases">
        <title>Whole genome shotgun sequence of Planotetraspora kaengkrachanensis NBRC 104272.</title>
        <authorList>
            <person name="Komaki H."/>
            <person name="Tamura T."/>
        </authorList>
    </citation>
    <scope>NUCLEOTIDE SEQUENCE [LARGE SCALE GENOMIC DNA]</scope>
    <source>
        <strain evidence="10 11">NBRC 104272</strain>
    </source>
</reference>
<dbReference type="PANTHER" id="PTHR43711:SF32">
    <property type="entry name" value="SENSOR-TYPE HISTIDINE KINASE PRRB"/>
    <property type="match status" value="1"/>
</dbReference>
<comment type="catalytic activity">
    <reaction evidence="1">
        <text>ATP + protein L-histidine = ADP + protein N-phospho-L-histidine.</text>
        <dbReference type="EC" id="2.7.13.3"/>
    </reaction>
</comment>
<evidence type="ECO:0000259" key="9">
    <source>
        <dbReference type="PROSITE" id="PS50109"/>
    </source>
</evidence>
<comment type="caution">
    <text evidence="10">The sequence shown here is derived from an EMBL/GenBank/DDBJ whole genome shotgun (WGS) entry which is preliminary data.</text>
</comment>
<keyword evidence="4" id="KW-0597">Phosphoprotein</keyword>
<dbReference type="GO" id="GO:0005886">
    <property type="term" value="C:plasma membrane"/>
    <property type="evidence" value="ECO:0007669"/>
    <property type="project" value="UniProtKB-SubCell"/>
</dbReference>
<dbReference type="SUPFAM" id="SSF47384">
    <property type="entry name" value="Homodimeric domain of signal transducing histidine kinase"/>
    <property type="match status" value="1"/>
</dbReference>
<name>A0A8J3VAT2_9ACTN</name>